<evidence type="ECO:0000313" key="2">
    <source>
        <dbReference type="EMBL" id="OGI67900.1"/>
    </source>
</evidence>
<protein>
    <recommendedName>
        <fullName evidence="4">General secretion pathway GspH domain-containing protein</fullName>
    </recommendedName>
</protein>
<reference evidence="2 3" key="1">
    <citation type="journal article" date="2016" name="Nat. Commun.">
        <title>Thousands of microbial genomes shed light on interconnected biogeochemical processes in an aquifer system.</title>
        <authorList>
            <person name="Anantharaman K."/>
            <person name="Brown C.T."/>
            <person name="Hug L.A."/>
            <person name="Sharon I."/>
            <person name="Castelle C.J."/>
            <person name="Probst A.J."/>
            <person name="Thomas B.C."/>
            <person name="Singh A."/>
            <person name="Wilkins M.J."/>
            <person name="Karaoz U."/>
            <person name="Brodie E.L."/>
            <person name="Williams K.H."/>
            <person name="Hubbard S.S."/>
            <person name="Banfield J.F."/>
        </authorList>
    </citation>
    <scope>NUCLEOTIDE SEQUENCE [LARGE SCALE GENOMIC DNA]</scope>
</reference>
<dbReference type="InterPro" id="IPR045584">
    <property type="entry name" value="Pilin-like"/>
</dbReference>
<name>A0A1F6VE53_9BACT</name>
<gene>
    <name evidence="2" type="ORF">A2738_03575</name>
</gene>
<keyword evidence="1" id="KW-1133">Transmembrane helix</keyword>
<dbReference type="AlphaFoldDB" id="A0A1F6VE53"/>
<organism evidence="2 3">
    <name type="scientific">Candidatus Nomurabacteria bacterium RIFCSPHIGHO2_01_FULL_42_15</name>
    <dbReference type="NCBI Taxonomy" id="1801742"/>
    <lineage>
        <taxon>Bacteria</taxon>
        <taxon>Candidatus Nomuraibacteriota</taxon>
    </lineage>
</organism>
<accession>A0A1F6VE53</accession>
<dbReference type="SUPFAM" id="SSF54523">
    <property type="entry name" value="Pili subunits"/>
    <property type="match status" value="1"/>
</dbReference>
<dbReference type="NCBIfam" id="TIGR02532">
    <property type="entry name" value="IV_pilin_GFxxxE"/>
    <property type="match status" value="1"/>
</dbReference>
<keyword evidence="1" id="KW-0472">Membrane</keyword>
<feature type="transmembrane region" description="Helical" evidence="1">
    <location>
        <begin position="22"/>
        <end position="43"/>
    </location>
</feature>
<dbReference type="Proteomes" id="UP000178235">
    <property type="component" value="Unassembled WGS sequence"/>
</dbReference>
<proteinExistence type="predicted"/>
<evidence type="ECO:0000256" key="1">
    <source>
        <dbReference type="SAM" id="Phobius"/>
    </source>
</evidence>
<dbReference type="Gene3D" id="3.30.700.10">
    <property type="entry name" value="Glycoprotein, Type 4 Pilin"/>
    <property type="match status" value="1"/>
</dbReference>
<evidence type="ECO:0000313" key="3">
    <source>
        <dbReference type="Proteomes" id="UP000178235"/>
    </source>
</evidence>
<dbReference type="EMBL" id="MFTS01000007">
    <property type="protein sequence ID" value="OGI67900.1"/>
    <property type="molecule type" value="Genomic_DNA"/>
</dbReference>
<evidence type="ECO:0008006" key="4">
    <source>
        <dbReference type="Google" id="ProtNLM"/>
    </source>
</evidence>
<keyword evidence="1" id="KW-0812">Transmembrane</keyword>
<comment type="caution">
    <text evidence="2">The sequence shown here is derived from an EMBL/GenBank/DDBJ whole genome shotgun (WGS) entry which is preliminary data.</text>
</comment>
<sequence>MKENYTNKKACSPSRFVGSRRGITVVELLIVVVVLGVIFSIALPQFSKIRERQVLKSAVGEILSSLTQAQSQTLASVDSSSYGVHLESDKVIIFKGTVFSANDTNNKTVSLVTPASITDVTVDGVSGTSGDIYFNRLTGVPSDTGAVTVSTGSYSKIITIFATGGVGVN</sequence>
<dbReference type="InterPro" id="IPR012902">
    <property type="entry name" value="N_methyl_site"/>
</dbReference>